<dbReference type="EMBL" id="VYDA01000247">
    <property type="protein sequence ID" value="MYH61430.1"/>
    <property type="molecule type" value="Genomic_DNA"/>
</dbReference>
<evidence type="ECO:0008006" key="2">
    <source>
        <dbReference type="Google" id="ProtNLM"/>
    </source>
</evidence>
<protein>
    <recommendedName>
        <fullName evidence="2">Phage holin</fullName>
    </recommendedName>
</protein>
<dbReference type="AlphaFoldDB" id="A0A6B1FYU9"/>
<accession>A0A6B1FYU9</accession>
<evidence type="ECO:0000313" key="1">
    <source>
        <dbReference type="EMBL" id="MYH61430.1"/>
    </source>
</evidence>
<name>A0A6B1FYU9_9CHLR</name>
<proteinExistence type="predicted"/>
<gene>
    <name evidence="1" type="ORF">F4148_06590</name>
</gene>
<organism evidence="1">
    <name type="scientific">Caldilineaceae bacterium SB0675_bin_29</name>
    <dbReference type="NCBI Taxonomy" id="2605266"/>
    <lineage>
        <taxon>Bacteria</taxon>
        <taxon>Bacillati</taxon>
        <taxon>Chloroflexota</taxon>
        <taxon>Caldilineae</taxon>
        <taxon>Caldilineales</taxon>
        <taxon>Caldilineaceae</taxon>
    </lineage>
</organism>
<comment type="caution">
    <text evidence="1">The sequence shown here is derived from an EMBL/GenBank/DDBJ whole genome shotgun (WGS) entry which is preliminary data.</text>
</comment>
<sequence length="68" mass="7037">MSKLRSAIEAVAFAAILAGLDEAGTINVSEVFGLSGDEGALVTGILALVLGYVRTWAKEQEEKAEANA</sequence>
<reference evidence="1" key="1">
    <citation type="submission" date="2019-09" db="EMBL/GenBank/DDBJ databases">
        <title>Characterisation of the sponge microbiome using genome-centric metagenomics.</title>
        <authorList>
            <person name="Engelberts J.P."/>
            <person name="Robbins S.J."/>
            <person name="De Goeij J.M."/>
            <person name="Aranda M."/>
            <person name="Bell S.C."/>
            <person name="Webster N.S."/>
        </authorList>
    </citation>
    <scope>NUCLEOTIDE SEQUENCE</scope>
    <source>
        <strain evidence="1">SB0675_bin_29</strain>
    </source>
</reference>